<dbReference type="GO" id="GO:0005524">
    <property type="term" value="F:ATP binding"/>
    <property type="evidence" value="ECO:0007669"/>
    <property type="project" value="UniProtKB-KW"/>
</dbReference>
<evidence type="ECO:0000313" key="20">
    <source>
        <dbReference type="EMBL" id="QSO47653.1"/>
    </source>
</evidence>
<dbReference type="InterPro" id="IPR004358">
    <property type="entry name" value="Sig_transdc_His_kin-like_C"/>
</dbReference>
<keyword evidence="13" id="KW-0067">ATP-binding</keyword>
<keyword evidence="6" id="KW-0004">4Fe-4S</keyword>
<evidence type="ECO:0000256" key="4">
    <source>
        <dbReference type="ARBA" id="ARBA00012438"/>
    </source>
</evidence>
<evidence type="ECO:0000256" key="7">
    <source>
        <dbReference type="ARBA" id="ARBA00022490"/>
    </source>
</evidence>
<dbReference type="GO" id="GO:0000155">
    <property type="term" value="F:phosphorelay sensor kinase activity"/>
    <property type="evidence" value="ECO:0007669"/>
    <property type="project" value="InterPro"/>
</dbReference>
<accession>A0A9X7VYY1</accession>
<dbReference type="Pfam" id="PF07730">
    <property type="entry name" value="HisKA_3"/>
    <property type="match status" value="1"/>
</dbReference>
<evidence type="ECO:0000256" key="17">
    <source>
        <dbReference type="ARBA" id="ARBA00024827"/>
    </source>
</evidence>
<sequence>MTPGDLPIFDQTDHGIKLIEEERRRIARDLHDGPAQAITNVSMRLDIVRRLMDSQPNLAAEELDRLQQRVRGLVSEVRRLIYDLRPVAIDEVGVVQATVQLCERNQHDWEIPIRVEVSDNISLNIAPARQVAIYRMIQEILNNVHKHAEATEVVVSFEQLDQNLVVRVVDNGKGFHPDSIPEGHFGIAGLKERVAFLNGELTILSAPGTGSTFEIHLPVYIGTK</sequence>
<evidence type="ECO:0000256" key="1">
    <source>
        <dbReference type="ARBA" id="ARBA00000085"/>
    </source>
</evidence>
<dbReference type="GO" id="GO:0046872">
    <property type="term" value="F:metal ion binding"/>
    <property type="evidence" value="ECO:0007669"/>
    <property type="project" value="UniProtKB-KW"/>
</dbReference>
<dbReference type="EMBL" id="CP071182">
    <property type="protein sequence ID" value="QSO47653.1"/>
    <property type="molecule type" value="Genomic_DNA"/>
</dbReference>
<keyword evidence="8" id="KW-0597">Phosphoprotein</keyword>
<evidence type="ECO:0000256" key="9">
    <source>
        <dbReference type="ARBA" id="ARBA00022679"/>
    </source>
</evidence>
<comment type="subcellular location">
    <subcellularLocation>
        <location evidence="3">Cytoplasm</location>
    </subcellularLocation>
</comment>
<evidence type="ECO:0000256" key="13">
    <source>
        <dbReference type="ARBA" id="ARBA00022840"/>
    </source>
</evidence>
<dbReference type="InterPro" id="IPR005467">
    <property type="entry name" value="His_kinase_dom"/>
</dbReference>
<dbReference type="Proteomes" id="UP000663505">
    <property type="component" value="Chromosome"/>
</dbReference>
<dbReference type="EC" id="2.7.13.3" evidence="4"/>
<organism evidence="20 21">
    <name type="scientific">Alicyclobacillus mengziensis</name>
    <dbReference type="NCBI Taxonomy" id="2931921"/>
    <lineage>
        <taxon>Bacteria</taxon>
        <taxon>Bacillati</taxon>
        <taxon>Bacillota</taxon>
        <taxon>Bacilli</taxon>
        <taxon>Bacillales</taxon>
        <taxon>Alicyclobacillaceae</taxon>
        <taxon>Alicyclobacillus</taxon>
    </lineage>
</organism>
<evidence type="ECO:0000256" key="2">
    <source>
        <dbReference type="ARBA" id="ARBA00001966"/>
    </source>
</evidence>
<dbReference type="SUPFAM" id="SSF55874">
    <property type="entry name" value="ATPase domain of HSP90 chaperone/DNA topoisomerase II/histidine kinase"/>
    <property type="match status" value="1"/>
</dbReference>
<dbReference type="AlphaFoldDB" id="A0A9X7VYY1"/>
<dbReference type="PRINTS" id="PR00344">
    <property type="entry name" value="BCTRLSENSOR"/>
</dbReference>
<evidence type="ECO:0000256" key="10">
    <source>
        <dbReference type="ARBA" id="ARBA00022723"/>
    </source>
</evidence>
<dbReference type="SMART" id="SM00387">
    <property type="entry name" value="HATPase_c"/>
    <property type="match status" value="1"/>
</dbReference>
<keyword evidence="11" id="KW-0547">Nucleotide-binding</keyword>
<protein>
    <recommendedName>
        <fullName evidence="5">Oxygen sensor histidine kinase NreB</fullName>
        <ecNumber evidence="4">2.7.13.3</ecNumber>
    </recommendedName>
    <alternativeName>
        <fullName evidence="18">Nitrogen regulation protein B</fullName>
    </alternativeName>
</protein>
<evidence type="ECO:0000313" key="21">
    <source>
        <dbReference type="Proteomes" id="UP000663505"/>
    </source>
</evidence>
<keyword evidence="16" id="KW-0411">Iron-sulfur</keyword>
<dbReference type="PANTHER" id="PTHR24421:SF10">
    <property type="entry name" value="NITRATE_NITRITE SENSOR PROTEIN NARQ"/>
    <property type="match status" value="1"/>
</dbReference>
<evidence type="ECO:0000256" key="18">
    <source>
        <dbReference type="ARBA" id="ARBA00030800"/>
    </source>
</evidence>
<keyword evidence="12 20" id="KW-0418">Kinase</keyword>
<keyword evidence="9" id="KW-0808">Transferase</keyword>
<dbReference type="GO" id="GO:0016020">
    <property type="term" value="C:membrane"/>
    <property type="evidence" value="ECO:0007669"/>
    <property type="project" value="InterPro"/>
</dbReference>
<dbReference type="CDD" id="cd16917">
    <property type="entry name" value="HATPase_UhpB-NarQ-NarX-like"/>
    <property type="match status" value="1"/>
</dbReference>
<evidence type="ECO:0000256" key="5">
    <source>
        <dbReference type="ARBA" id="ARBA00017322"/>
    </source>
</evidence>
<proteinExistence type="predicted"/>
<dbReference type="Pfam" id="PF02518">
    <property type="entry name" value="HATPase_c"/>
    <property type="match status" value="1"/>
</dbReference>
<dbReference type="GO" id="GO:0005737">
    <property type="term" value="C:cytoplasm"/>
    <property type="evidence" value="ECO:0007669"/>
    <property type="project" value="UniProtKB-SubCell"/>
</dbReference>
<name>A0A9X7VYY1_9BACL</name>
<dbReference type="InterPro" id="IPR003594">
    <property type="entry name" value="HATPase_dom"/>
</dbReference>
<reference evidence="20 21" key="1">
    <citation type="submission" date="2021-02" db="EMBL/GenBank/DDBJ databases">
        <title>Alicyclobacillus curvatus sp. nov. and Alicyclobacillus mengziensis sp. nov., two acidophilic bacteria isolated from acid mine drainage.</title>
        <authorList>
            <person name="Huang Y."/>
        </authorList>
    </citation>
    <scope>NUCLEOTIDE SEQUENCE [LARGE SCALE GENOMIC DNA]</scope>
    <source>
        <strain evidence="20 21">S30H14</strain>
    </source>
</reference>
<dbReference type="GO" id="GO:0051539">
    <property type="term" value="F:4 iron, 4 sulfur cluster binding"/>
    <property type="evidence" value="ECO:0007669"/>
    <property type="project" value="UniProtKB-KW"/>
</dbReference>
<evidence type="ECO:0000256" key="3">
    <source>
        <dbReference type="ARBA" id="ARBA00004496"/>
    </source>
</evidence>
<comment type="function">
    <text evidence="17">Member of the two-component regulatory system NreB/NreC involved in the control of dissimilatory nitrate/nitrite reduction in response to oxygen. NreB functions as a direct oxygen sensor histidine kinase which is autophosphorylated, in the absence of oxygen, probably at the conserved histidine residue, and transfers its phosphate group probably to a conserved aspartate residue of NreC. NreB/NreC activates the expression of the nitrate (narGHJI) and nitrite (nir) reductase operons, as well as the putative nitrate transporter gene narT.</text>
</comment>
<evidence type="ECO:0000256" key="11">
    <source>
        <dbReference type="ARBA" id="ARBA00022741"/>
    </source>
</evidence>
<dbReference type="InterPro" id="IPR036890">
    <property type="entry name" value="HATPase_C_sf"/>
</dbReference>
<comment type="catalytic activity">
    <reaction evidence="1">
        <text>ATP + protein L-histidine = ADP + protein N-phospho-L-histidine.</text>
        <dbReference type="EC" id="2.7.13.3"/>
    </reaction>
</comment>
<evidence type="ECO:0000256" key="6">
    <source>
        <dbReference type="ARBA" id="ARBA00022485"/>
    </source>
</evidence>
<dbReference type="RefSeq" id="WP_206656997.1">
    <property type="nucleotide sequence ID" value="NZ_CP071182.1"/>
</dbReference>
<dbReference type="Gene3D" id="3.30.565.10">
    <property type="entry name" value="Histidine kinase-like ATPase, C-terminal domain"/>
    <property type="match status" value="1"/>
</dbReference>
<dbReference type="Gene3D" id="1.20.5.1930">
    <property type="match status" value="1"/>
</dbReference>
<keyword evidence="14" id="KW-0408">Iron</keyword>
<dbReference type="InterPro" id="IPR011712">
    <property type="entry name" value="Sig_transdc_His_kin_sub3_dim/P"/>
</dbReference>
<feature type="domain" description="Histidine kinase" evidence="19">
    <location>
        <begin position="29"/>
        <end position="221"/>
    </location>
</feature>
<keyword evidence="15" id="KW-0902">Two-component regulatory system</keyword>
<comment type="cofactor">
    <cofactor evidence="2">
        <name>[4Fe-4S] cluster</name>
        <dbReference type="ChEBI" id="CHEBI:49883"/>
    </cofactor>
</comment>
<gene>
    <name evidence="20" type="ORF">JZ786_00910</name>
</gene>
<dbReference type="GO" id="GO:0046983">
    <property type="term" value="F:protein dimerization activity"/>
    <property type="evidence" value="ECO:0007669"/>
    <property type="project" value="InterPro"/>
</dbReference>
<keyword evidence="7" id="KW-0963">Cytoplasm</keyword>
<dbReference type="KEGG" id="afx:JZ786_00910"/>
<dbReference type="PANTHER" id="PTHR24421">
    <property type="entry name" value="NITRATE/NITRITE SENSOR PROTEIN NARX-RELATED"/>
    <property type="match status" value="1"/>
</dbReference>
<keyword evidence="10" id="KW-0479">Metal-binding</keyword>
<keyword evidence="21" id="KW-1185">Reference proteome</keyword>
<evidence type="ECO:0000256" key="8">
    <source>
        <dbReference type="ARBA" id="ARBA00022553"/>
    </source>
</evidence>
<evidence type="ECO:0000256" key="15">
    <source>
        <dbReference type="ARBA" id="ARBA00023012"/>
    </source>
</evidence>
<dbReference type="PROSITE" id="PS50109">
    <property type="entry name" value="HIS_KIN"/>
    <property type="match status" value="1"/>
</dbReference>
<evidence type="ECO:0000256" key="16">
    <source>
        <dbReference type="ARBA" id="ARBA00023014"/>
    </source>
</evidence>
<evidence type="ECO:0000256" key="12">
    <source>
        <dbReference type="ARBA" id="ARBA00022777"/>
    </source>
</evidence>
<dbReference type="InterPro" id="IPR050482">
    <property type="entry name" value="Sensor_HK_TwoCompSys"/>
</dbReference>
<evidence type="ECO:0000256" key="14">
    <source>
        <dbReference type="ARBA" id="ARBA00023004"/>
    </source>
</evidence>
<evidence type="ECO:0000259" key="19">
    <source>
        <dbReference type="PROSITE" id="PS50109"/>
    </source>
</evidence>